<protein>
    <recommendedName>
        <fullName evidence="6">TIMELESS-interacting protein</fullName>
    </recommendedName>
</protein>
<sequence>MAYNVDDLFGGDNLLGDPNDLDNLVEFGHDGNNSDTERQDGDGGRSENGDSGDESKRDGDKKPEEKKIARIRRPQPKLDAERLKGPRGLKELKKSFKDMKFYGKGHEAEDLQRVMSRLEHWSHRLFPKLQFDDFLEKLEKLGSKKVVQNYIKRLRMGLEDEDDIIISRQDDEEAVDNPDPLADDTMGEFDRLLAEQVSLHESSRLAAASNLASPRTPAPATPVPRVPATTSTPVPVSMQQCSLSPVGPSAPRPRPALGKAKGVAPLPSAGEGRPLCSPRDGDGAAAAAAAAVQSAPGPVAVTGVQSSCPTAGSSCGRVTDVACRGGQLSADKRAVCLQSLTAEQRARIEANRLAAMERRRTRAALRASGQEPDPPQTAPAPQPDPQQTSPARSPGRVRGRRASTSAAAPEPADVAEGRPPSRTSPPGAADSPGVSRPPSLPELGAADGGGGNALASAEGDPDEQAALAVQDLETRQQLQASAVALPVDIADVEVAPLDPAPGGGPDSVAVLVASVPGPGAETVSTAVGSAWSCE</sequence>
<feature type="domain" description="Chromosome segregation in meiosis protein 3" evidence="8">
    <location>
        <begin position="77"/>
        <end position="157"/>
    </location>
</feature>
<feature type="compositionally biased region" description="Low complexity" evidence="7">
    <location>
        <begin position="226"/>
        <end position="237"/>
    </location>
</feature>
<proteinExistence type="inferred from homology"/>
<evidence type="ECO:0000259" key="8">
    <source>
        <dbReference type="Pfam" id="PF07962"/>
    </source>
</evidence>
<comment type="function">
    <text evidence="6">Plays an important role in the control of DNA replication and the maintenance of replication fork stability.</text>
</comment>
<gene>
    <name evidence="9" type="ORF">ONE63_002870</name>
</gene>
<reference evidence="9" key="1">
    <citation type="submission" date="2022-12" db="EMBL/GenBank/DDBJ databases">
        <title>Chromosome-level genome assembly of the bean flower thrips Megalurothrips usitatus.</title>
        <authorList>
            <person name="Ma L."/>
            <person name="Liu Q."/>
            <person name="Li H."/>
            <person name="Cai W."/>
        </authorList>
    </citation>
    <scope>NUCLEOTIDE SEQUENCE</scope>
    <source>
        <strain evidence="9">Cailab_2022a</strain>
    </source>
</reference>
<dbReference type="InterPro" id="IPR012923">
    <property type="entry name" value="Csm3"/>
</dbReference>
<evidence type="ECO:0000256" key="4">
    <source>
        <dbReference type="ARBA" id="ARBA00023242"/>
    </source>
</evidence>
<comment type="caution">
    <text evidence="9">The sequence shown here is derived from an EMBL/GenBank/DDBJ whole genome shotgun (WGS) entry which is preliminary data.</text>
</comment>
<dbReference type="Proteomes" id="UP001075354">
    <property type="component" value="Chromosome 13"/>
</dbReference>
<evidence type="ECO:0000256" key="6">
    <source>
        <dbReference type="RuleBase" id="RU366049"/>
    </source>
</evidence>
<dbReference type="InterPro" id="IPR040038">
    <property type="entry name" value="TIPIN/Csm3/Swi3"/>
</dbReference>
<feature type="compositionally biased region" description="Pro residues" evidence="7">
    <location>
        <begin position="216"/>
        <end position="225"/>
    </location>
</feature>
<comment type="similarity">
    <text evidence="2 6">Belongs to the CSM3 family.</text>
</comment>
<keyword evidence="10" id="KW-1185">Reference proteome</keyword>
<feature type="compositionally biased region" description="Pro residues" evidence="7">
    <location>
        <begin position="372"/>
        <end position="384"/>
    </location>
</feature>
<dbReference type="EMBL" id="JAPTSV010000013">
    <property type="protein sequence ID" value="KAJ1521176.1"/>
    <property type="molecule type" value="Genomic_DNA"/>
</dbReference>
<dbReference type="Pfam" id="PF07962">
    <property type="entry name" value="Swi3"/>
    <property type="match status" value="1"/>
</dbReference>
<evidence type="ECO:0000256" key="5">
    <source>
        <dbReference type="ARBA" id="ARBA00023306"/>
    </source>
</evidence>
<dbReference type="GO" id="GO:0031297">
    <property type="term" value="P:replication fork processing"/>
    <property type="evidence" value="ECO:0007669"/>
    <property type="project" value="UniProtKB-UniRule"/>
</dbReference>
<feature type="compositionally biased region" description="Basic and acidic residues" evidence="7">
    <location>
        <begin position="76"/>
        <end position="86"/>
    </location>
</feature>
<evidence type="ECO:0000313" key="10">
    <source>
        <dbReference type="Proteomes" id="UP001075354"/>
    </source>
</evidence>
<evidence type="ECO:0000256" key="7">
    <source>
        <dbReference type="SAM" id="MobiDB-lite"/>
    </source>
</evidence>
<dbReference type="GO" id="GO:0003677">
    <property type="term" value="F:DNA binding"/>
    <property type="evidence" value="ECO:0007669"/>
    <property type="project" value="TreeGrafter"/>
</dbReference>
<feature type="compositionally biased region" description="Basic and acidic residues" evidence="7">
    <location>
        <begin position="35"/>
        <end position="68"/>
    </location>
</feature>
<accession>A0AAV7X9C0</accession>
<keyword evidence="5 6" id="KW-0131">Cell cycle</keyword>
<evidence type="ECO:0000256" key="1">
    <source>
        <dbReference type="ARBA" id="ARBA00004123"/>
    </source>
</evidence>
<feature type="compositionally biased region" description="Low complexity" evidence="7">
    <location>
        <begin position="1"/>
        <end position="24"/>
    </location>
</feature>
<feature type="region of interest" description="Disordered" evidence="7">
    <location>
        <begin position="354"/>
        <end position="466"/>
    </location>
</feature>
<dbReference type="GO" id="GO:0000076">
    <property type="term" value="P:DNA replication checkpoint signaling"/>
    <property type="evidence" value="ECO:0007669"/>
    <property type="project" value="UniProtKB-UniRule"/>
</dbReference>
<dbReference type="PANTHER" id="PTHR13220">
    <property type="entry name" value="TIMELESS INTERACTING-RELATED"/>
    <property type="match status" value="1"/>
</dbReference>
<evidence type="ECO:0000256" key="2">
    <source>
        <dbReference type="ARBA" id="ARBA00006075"/>
    </source>
</evidence>
<feature type="region of interest" description="Disordered" evidence="7">
    <location>
        <begin position="1"/>
        <end position="86"/>
    </location>
</feature>
<organism evidence="9 10">
    <name type="scientific">Megalurothrips usitatus</name>
    <name type="common">bean blossom thrips</name>
    <dbReference type="NCBI Taxonomy" id="439358"/>
    <lineage>
        <taxon>Eukaryota</taxon>
        <taxon>Metazoa</taxon>
        <taxon>Ecdysozoa</taxon>
        <taxon>Arthropoda</taxon>
        <taxon>Hexapoda</taxon>
        <taxon>Insecta</taxon>
        <taxon>Pterygota</taxon>
        <taxon>Neoptera</taxon>
        <taxon>Paraneoptera</taxon>
        <taxon>Thysanoptera</taxon>
        <taxon>Terebrantia</taxon>
        <taxon>Thripoidea</taxon>
        <taxon>Thripidae</taxon>
        <taxon>Megalurothrips</taxon>
    </lineage>
</organism>
<evidence type="ECO:0000256" key="3">
    <source>
        <dbReference type="ARBA" id="ARBA00022763"/>
    </source>
</evidence>
<feature type="region of interest" description="Disordered" evidence="7">
    <location>
        <begin position="205"/>
        <end position="282"/>
    </location>
</feature>
<feature type="compositionally biased region" description="Low complexity" evidence="7">
    <location>
        <begin position="205"/>
        <end position="215"/>
    </location>
</feature>
<comment type="subcellular location">
    <subcellularLocation>
        <location evidence="1 6">Nucleus</location>
    </subcellularLocation>
</comment>
<dbReference type="GO" id="GO:0006974">
    <property type="term" value="P:DNA damage response"/>
    <property type="evidence" value="ECO:0007669"/>
    <property type="project" value="UniProtKB-KW"/>
</dbReference>
<dbReference type="GO" id="GO:0031298">
    <property type="term" value="C:replication fork protection complex"/>
    <property type="evidence" value="ECO:0007669"/>
    <property type="project" value="TreeGrafter"/>
</dbReference>
<evidence type="ECO:0000313" key="9">
    <source>
        <dbReference type="EMBL" id="KAJ1521176.1"/>
    </source>
</evidence>
<dbReference type="GO" id="GO:0043111">
    <property type="term" value="P:replication fork arrest"/>
    <property type="evidence" value="ECO:0007669"/>
    <property type="project" value="TreeGrafter"/>
</dbReference>
<keyword evidence="4 6" id="KW-0539">Nucleus</keyword>
<name>A0AAV7X9C0_9NEOP</name>
<dbReference type="AlphaFoldDB" id="A0AAV7X9C0"/>
<keyword evidence="3 6" id="KW-0227">DNA damage</keyword>
<dbReference type="PANTHER" id="PTHR13220:SF11">
    <property type="entry name" value="TIMELESS-INTERACTING PROTEIN"/>
    <property type="match status" value="1"/>
</dbReference>